<dbReference type="Gene3D" id="1.20.1600.10">
    <property type="entry name" value="Outer membrane efflux proteins (OEP)"/>
    <property type="match status" value="1"/>
</dbReference>
<dbReference type="InterPro" id="IPR003423">
    <property type="entry name" value="OMP_efflux"/>
</dbReference>
<sequence>MKKLKNIIVVILVFCCTNTVFGQIQEENSVDISSEILTFEEFLGFVKKHHPLVKQANLTLSIGEANLLKARGGFDPKIEVDFDRKKFKNIEYYEQLNSTFKIPTWFGVELKANFEQNSGQFLDPSLTVPNEGLYSAGFSFSLAQGLLINDRMAALKKAKIFVRQSQADRELLVNEIIVEASKAYFEWLQATNEQKIYTNFLDNAQERLLAVERSVEEGDKAAIDFTEARITFQNRKLELEAAKLNGRKASLKVSNFLWLNEVPLQLEEEVLPKSLEIEILENILNINSILNNKIPSKNHPKLLSLQAKIDGLEVERKLNRNNLLPKVDLQYNFLSEDYDKLNTFNTANYKAFVNLSFPIFLRKERGNLKLTNYKIQDAEFEQDATILELTNKLNAIRFEINSLSEQVLIIEEIVIDYETLVSAEERKFSLGESSLFLINTREQKLIDARLKENALFTKRLKSYVSYFNVIGLADPS</sequence>
<protein>
    <submittedName>
        <fullName evidence="9">TolC family protein</fullName>
    </submittedName>
</protein>
<comment type="caution">
    <text evidence="9">The sequence shown here is derived from an EMBL/GenBank/DDBJ whole genome shotgun (WGS) entry which is preliminary data.</text>
</comment>
<evidence type="ECO:0000256" key="2">
    <source>
        <dbReference type="ARBA" id="ARBA00007613"/>
    </source>
</evidence>
<dbReference type="EMBL" id="JAOSLC020000002">
    <property type="protein sequence ID" value="MDD7913062.1"/>
    <property type="molecule type" value="Genomic_DNA"/>
</dbReference>
<dbReference type="PANTHER" id="PTHR30026">
    <property type="entry name" value="OUTER MEMBRANE PROTEIN TOLC"/>
    <property type="match status" value="1"/>
</dbReference>
<feature type="signal peptide" evidence="8">
    <location>
        <begin position="1"/>
        <end position="22"/>
    </location>
</feature>
<keyword evidence="4" id="KW-1134">Transmembrane beta strand</keyword>
<keyword evidence="5" id="KW-0812">Transmembrane</keyword>
<dbReference type="PANTHER" id="PTHR30026:SF20">
    <property type="entry name" value="OUTER MEMBRANE PROTEIN TOLC"/>
    <property type="match status" value="1"/>
</dbReference>
<reference evidence="9" key="1">
    <citation type="submission" date="2023-02" db="EMBL/GenBank/DDBJ databases">
        <title>Polaribacter ponticola sp. nov., isolated from seawater.</title>
        <authorList>
            <person name="Baek J.H."/>
            <person name="Kim J.M."/>
            <person name="Choi D.G."/>
            <person name="Jeon C.O."/>
        </authorList>
    </citation>
    <scope>NUCLEOTIDE SEQUENCE</scope>
    <source>
        <strain evidence="9">MSW5</strain>
    </source>
</reference>
<keyword evidence="8" id="KW-0732">Signal</keyword>
<name>A0ABT5S4M0_9FLAO</name>
<keyword evidence="6" id="KW-0472">Membrane</keyword>
<accession>A0ABT5S4M0</accession>
<dbReference type="Proteomes" id="UP001151478">
    <property type="component" value="Unassembled WGS sequence"/>
</dbReference>
<evidence type="ECO:0000256" key="8">
    <source>
        <dbReference type="SAM" id="SignalP"/>
    </source>
</evidence>
<comment type="similarity">
    <text evidence="2">Belongs to the outer membrane factor (OMF) (TC 1.B.17) family.</text>
</comment>
<evidence type="ECO:0000256" key="6">
    <source>
        <dbReference type="ARBA" id="ARBA00023136"/>
    </source>
</evidence>
<keyword evidence="10" id="KW-1185">Reference proteome</keyword>
<keyword evidence="3" id="KW-0813">Transport</keyword>
<gene>
    <name evidence="9" type="ORF">N5A56_000820</name>
</gene>
<feature type="chain" id="PRO_5046351025" evidence="8">
    <location>
        <begin position="23"/>
        <end position="476"/>
    </location>
</feature>
<comment type="subcellular location">
    <subcellularLocation>
        <location evidence="1">Cell outer membrane</location>
    </subcellularLocation>
</comment>
<dbReference type="SUPFAM" id="SSF56954">
    <property type="entry name" value="Outer membrane efflux proteins (OEP)"/>
    <property type="match status" value="1"/>
</dbReference>
<evidence type="ECO:0000256" key="3">
    <source>
        <dbReference type="ARBA" id="ARBA00022448"/>
    </source>
</evidence>
<evidence type="ECO:0000256" key="1">
    <source>
        <dbReference type="ARBA" id="ARBA00004442"/>
    </source>
</evidence>
<evidence type="ECO:0000256" key="4">
    <source>
        <dbReference type="ARBA" id="ARBA00022452"/>
    </source>
</evidence>
<proteinExistence type="inferred from homology"/>
<dbReference type="InterPro" id="IPR051906">
    <property type="entry name" value="TolC-like"/>
</dbReference>
<evidence type="ECO:0000313" key="10">
    <source>
        <dbReference type="Proteomes" id="UP001151478"/>
    </source>
</evidence>
<dbReference type="Pfam" id="PF02321">
    <property type="entry name" value="OEP"/>
    <property type="match status" value="2"/>
</dbReference>
<organism evidence="9 10">
    <name type="scientific">Polaribacter ponticola</name>
    <dbReference type="NCBI Taxonomy" id="2978475"/>
    <lineage>
        <taxon>Bacteria</taxon>
        <taxon>Pseudomonadati</taxon>
        <taxon>Bacteroidota</taxon>
        <taxon>Flavobacteriia</taxon>
        <taxon>Flavobacteriales</taxon>
        <taxon>Flavobacteriaceae</taxon>
    </lineage>
</organism>
<evidence type="ECO:0000256" key="5">
    <source>
        <dbReference type="ARBA" id="ARBA00022692"/>
    </source>
</evidence>
<dbReference type="RefSeq" id="WP_265724219.1">
    <property type="nucleotide sequence ID" value="NZ_JAOSLC020000002.1"/>
</dbReference>
<evidence type="ECO:0000256" key="7">
    <source>
        <dbReference type="ARBA" id="ARBA00023237"/>
    </source>
</evidence>
<keyword evidence="7" id="KW-0998">Cell outer membrane</keyword>
<evidence type="ECO:0000313" key="9">
    <source>
        <dbReference type="EMBL" id="MDD7913062.1"/>
    </source>
</evidence>